<name>A0A0F9DI69_9ZZZZ</name>
<gene>
    <name evidence="1" type="ORF">LCGC14_2485630</name>
</gene>
<dbReference type="AlphaFoldDB" id="A0A0F9DI69"/>
<sequence length="388" mass="40935">GNGGPGVINMTGGTMNLPQNLHVGDGFNAKFNMDGGTINVGGLVFNDDTLVKTFNLNGGTVNANWISLTQSYTLNIEAGTLIINGDRRNVINDGVTSGGVVAYGGTGTVLVDYDYDEADPNAATTTVTACPLVLDADLTDDCAVDEDDLELVTADWLFKTPTPVWSFDMDSDPVGLGIYDLNVDRQDPNGPDTYVMGAGTLELLGVDGTYLDSQFPVIDRAYDTTIHYVVKSTSADPVHLWFGMEMSTGEKSYVGISVAAVNGQTVEIWNGLPPHDPNYVPGAVATGFAASAYLDITVNYDYSADTFDWTVTDGTPQSGTGVAYTAFSVGNNEAWTIYCDSPATALIDQLDITIAGTGMEDSAGDVQPDGSVDLLDFAAIALEWLLGT</sequence>
<dbReference type="EMBL" id="LAZR01039261">
    <property type="protein sequence ID" value="KKL17431.1"/>
    <property type="molecule type" value="Genomic_DNA"/>
</dbReference>
<evidence type="ECO:0000313" key="1">
    <source>
        <dbReference type="EMBL" id="KKL17431.1"/>
    </source>
</evidence>
<accession>A0A0F9DI69</accession>
<comment type="caution">
    <text evidence="1">The sequence shown here is derived from an EMBL/GenBank/DDBJ whole genome shotgun (WGS) entry which is preliminary data.</text>
</comment>
<protein>
    <submittedName>
        <fullName evidence="1">Uncharacterized protein</fullName>
    </submittedName>
</protein>
<organism evidence="1">
    <name type="scientific">marine sediment metagenome</name>
    <dbReference type="NCBI Taxonomy" id="412755"/>
    <lineage>
        <taxon>unclassified sequences</taxon>
        <taxon>metagenomes</taxon>
        <taxon>ecological metagenomes</taxon>
    </lineage>
</organism>
<feature type="non-terminal residue" evidence="1">
    <location>
        <position position="1"/>
    </location>
</feature>
<reference evidence="1" key="1">
    <citation type="journal article" date="2015" name="Nature">
        <title>Complex archaea that bridge the gap between prokaryotes and eukaryotes.</title>
        <authorList>
            <person name="Spang A."/>
            <person name="Saw J.H."/>
            <person name="Jorgensen S.L."/>
            <person name="Zaremba-Niedzwiedzka K."/>
            <person name="Martijn J."/>
            <person name="Lind A.E."/>
            <person name="van Eijk R."/>
            <person name="Schleper C."/>
            <person name="Guy L."/>
            <person name="Ettema T.J."/>
        </authorList>
    </citation>
    <scope>NUCLEOTIDE SEQUENCE</scope>
</reference>
<proteinExistence type="predicted"/>